<keyword evidence="3" id="KW-1185">Reference proteome</keyword>
<evidence type="ECO:0000256" key="1">
    <source>
        <dbReference type="SAM" id="SignalP"/>
    </source>
</evidence>
<dbReference type="EMBL" id="JAGRRH010000009">
    <property type="protein sequence ID" value="KAG7365474.1"/>
    <property type="molecule type" value="Genomic_DNA"/>
</dbReference>
<reference evidence="2" key="2">
    <citation type="submission" date="2021-04" db="EMBL/GenBank/DDBJ databases">
        <authorList>
            <person name="Podell S."/>
        </authorList>
    </citation>
    <scope>NUCLEOTIDE SEQUENCE</scope>
    <source>
        <strain evidence="2">Hildebrandi</strain>
    </source>
</reference>
<dbReference type="AlphaFoldDB" id="A0A9K3Q214"/>
<accession>A0A9K3Q214</accession>
<sequence length="256" mass="28607">MVSFHPRCRFSTVHLILLSLCVTLPLSIARRNIVGIDQTNGFDIAQQDDRSLQTYRKIDDESLPLYENMLVLSTSTPWSYGLSECLEGHNWDNGTKPDNFTWYGLRVALPDDAVDSSSFWFTGIASMELDRGFSQLYGEDVPVVVANITFRTTEPNPAIKLNLQDQVLWTTVTFNMDDVEDGEFVETTRGFAVSCLGEETESFITFPTAVDATFTTAMSRMQLRSGTSPTSEVSSSLTVWRSISVAFSAFLLQALF</sequence>
<organism evidence="2 3">
    <name type="scientific">Nitzschia inconspicua</name>
    <dbReference type="NCBI Taxonomy" id="303405"/>
    <lineage>
        <taxon>Eukaryota</taxon>
        <taxon>Sar</taxon>
        <taxon>Stramenopiles</taxon>
        <taxon>Ochrophyta</taxon>
        <taxon>Bacillariophyta</taxon>
        <taxon>Bacillariophyceae</taxon>
        <taxon>Bacillariophycidae</taxon>
        <taxon>Bacillariales</taxon>
        <taxon>Bacillariaceae</taxon>
        <taxon>Nitzschia</taxon>
    </lineage>
</organism>
<reference evidence="2" key="1">
    <citation type="journal article" date="2021" name="Sci. Rep.">
        <title>Diploid genomic architecture of Nitzschia inconspicua, an elite biomass production diatom.</title>
        <authorList>
            <person name="Oliver A."/>
            <person name="Podell S."/>
            <person name="Pinowska A."/>
            <person name="Traller J.C."/>
            <person name="Smith S.R."/>
            <person name="McClure R."/>
            <person name="Beliaev A."/>
            <person name="Bohutskyi P."/>
            <person name="Hill E.A."/>
            <person name="Rabines A."/>
            <person name="Zheng H."/>
            <person name="Allen L.Z."/>
            <person name="Kuo A."/>
            <person name="Grigoriev I.V."/>
            <person name="Allen A.E."/>
            <person name="Hazlebeck D."/>
            <person name="Allen E.E."/>
        </authorList>
    </citation>
    <scope>NUCLEOTIDE SEQUENCE</scope>
    <source>
        <strain evidence="2">Hildebrandi</strain>
    </source>
</reference>
<feature type="signal peptide" evidence="1">
    <location>
        <begin position="1"/>
        <end position="29"/>
    </location>
</feature>
<gene>
    <name evidence="2" type="ORF">IV203_038678</name>
</gene>
<evidence type="ECO:0000313" key="3">
    <source>
        <dbReference type="Proteomes" id="UP000693970"/>
    </source>
</evidence>
<proteinExistence type="predicted"/>
<evidence type="ECO:0000313" key="2">
    <source>
        <dbReference type="EMBL" id="KAG7365474.1"/>
    </source>
</evidence>
<keyword evidence="1" id="KW-0732">Signal</keyword>
<feature type="chain" id="PRO_5039920752" evidence="1">
    <location>
        <begin position="30"/>
        <end position="256"/>
    </location>
</feature>
<name>A0A9K3Q214_9STRA</name>
<protein>
    <submittedName>
        <fullName evidence="2">Uncharacterized protein</fullName>
    </submittedName>
</protein>
<dbReference type="Proteomes" id="UP000693970">
    <property type="component" value="Unassembled WGS sequence"/>
</dbReference>
<comment type="caution">
    <text evidence="2">The sequence shown here is derived from an EMBL/GenBank/DDBJ whole genome shotgun (WGS) entry which is preliminary data.</text>
</comment>